<dbReference type="EMBL" id="CAXIEN010000177">
    <property type="protein sequence ID" value="CAL1284185.1"/>
    <property type="molecule type" value="Genomic_DNA"/>
</dbReference>
<keyword evidence="4" id="KW-1185">Reference proteome</keyword>
<dbReference type="InterPro" id="IPR052728">
    <property type="entry name" value="O2_lipid_transport_reg"/>
</dbReference>
<feature type="transmembrane region" description="Helical" evidence="1">
    <location>
        <begin position="186"/>
        <end position="204"/>
    </location>
</feature>
<evidence type="ECO:0000313" key="4">
    <source>
        <dbReference type="Proteomes" id="UP001497382"/>
    </source>
</evidence>
<keyword evidence="1" id="KW-0812">Transmembrane</keyword>
<feature type="transmembrane region" description="Helical" evidence="1">
    <location>
        <begin position="329"/>
        <end position="348"/>
    </location>
</feature>
<feature type="transmembrane region" description="Helical" evidence="1">
    <location>
        <begin position="267"/>
        <end position="287"/>
    </location>
</feature>
<dbReference type="Pfam" id="PF01757">
    <property type="entry name" value="Acyl_transf_3"/>
    <property type="match status" value="1"/>
</dbReference>
<feature type="transmembrane region" description="Helical" evidence="1">
    <location>
        <begin position="517"/>
        <end position="534"/>
    </location>
</feature>
<name>A0AAV2AJN1_9ARAC</name>
<feature type="transmembrane region" description="Helical" evidence="1">
    <location>
        <begin position="224"/>
        <end position="247"/>
    </location>
</feature>
<dbReference type="Proteomes" id="UP001497382">
    <property type="component" value="Unassembled WGS sequence"/>
</dbReference>
<dbReference type="AlphaFoldDB" id="A0AAV2AJN1"/>
<reference evidence="3 4" key="1">
    <citation type="submission" date="2024-04" db="EMBL/GenBank/DDBJ databases">
        <authorList>
            <person name="Rising A."/>
            <person name="Reimegard J."/>
            <person name="Sonavane S."/>
            <person name="Akerstrom W."/>
            <person name="Nylinder S."/>
            <person name="Hedman E."/>
            <person name="Kallberg Y."/>
        </authorList>
    </citation>
    <scope>NUCLEOTIDE SEQUENCE [LARGE SCALE GENOMIC DNA]</scope>
</reference>
<evidence type="ECO:0000313" key="3">
    <source>
        <dbReference type="EMBL" id="CAL1284185.1"/>
    </source>
</evidence>
<gene>
    <name evidence="3" type="ORF">LARSCL_LOCUS13012</name>
</gene>
<feature type="transmembrane region" description="Helical" evidence="1">
    <location>
        <begin position="355"/>
        <end position="373"/>
    </location>
</feature>
<keyword evidence="1" id="KW-0472">Membrane</keyword>
<dbReference type="GO" id="GO:0016747">
    <property type="term" value="F:acyltransferase activity, transferring groups other than amino-acyl groups"/>
    <property type="evidence" value="ECO:0007669"/>
    <property type="project" value="InterPro"/>
</dbReference>
<feature type="transmembrane region" description="Helical" evidence="1">
    <location>
        <begin position="51"/>
        <end position="74"/>
    </location>
</feature>
<feature type="transmembrane region" description="Helical" evidence="1">
    <location>
        <begin position="441"/>
        <end position="463"/>
    </location>
</feature>
<proteinExistence type="predicted"/>
<sequence>MDDCPNYSCYNFAWQATLEGILSNLKGALQNVSNTNELGQEPAPKKLTTEAIFMLNVIFIFVILAVIGSSVSAIELFCKEFRKEIATLLLNGKEKNTNEAEYAVAKKKSFEPSFCASIKSKDVNIYNIKQLVRDGLHLAFKLISKNGVWRNCKKYLECFSIQSNLRKMLSTISGEEQFNALHGIKTLALIWVSISHICMFYATILKTVSEEFQNVLEMPIMQLIFNGIFANDVFFVLSGFLNAYMFFDYYEKRNGNIPWFLFYISRFLRFTPLYIIVLGSYATLFSYTGSGSVWPTYNTNPICRENWIWNVLYLNNFSLHKNLCMLTTWYIACDLQLYIVSPLFLLLLIRRPRTAFALIITCICGSCFTSFMLTKHFKLIDGISKLASHSHAMASFYGRFWVYFDMIYVKPYIRIGSYLVGIVLGYLVFQRKFSECKRNNLVTLSIGWLATILFSCIAFFALYNRDESDWERAIFNGVKDLLFSFSISWVIFVCVTGQGGIINWLLSLKIFVPFSRLSYCFYFIHMIAIEKYFLSVEQLTEFSLVSAVLLHFYIILGSWIVSFVVSLIFERPLLNLLGLFFKNTKQEKKTQ</sequence>
<feature type="transmembrane region" description="Helical" evidence="1">
    <location>
        <begin position="546"/>
        <end position="569"/>
    </location>
</feature>
<evidence type="ECO:0000256" key="1">
    <source>
        <dbReference type="SAM" id="Phobius"/>
    </source>
</evidence>
<protein>
    <recommendedName>
        <fullName evidence="2">Acyltransferase 3 domain-containing protein</fullName>
    </recommendedName>
</protein>
<dbReference type="InterPro" id="IPR002656">
    <property type="entry name" value="Acyl_transf_3_dom"/>
</dbReference>
<organism evidence="3 4">
    <name type="scientific">Larinioides sclopetarius</name>
    <dbReference type="NCBI Taxonomy" id="280406"/>
    <lineage>
        <taxon>Eukaryota</taxon>
        <taxon>Metazoa</taxon>
        <taxon>Ecdysozoa</taxon>
        <taxon>Arthropoda</taxon>
        <taxon>Chelicerata</taxon>
        <taxon>Arachnida</taxon>
        <taxon>Araneae</taxon>
        <taxon>Araneomorphae</taxon>
        <taxon>Entelegynae</taxon>
        <taxon>Araneoidea</taxon>
        <taxon>Araneidae</taxon>
        <taxon>Larinioides</taxon>
    </lineage>
</organism>
<feature type="transmembrane region" description="Helical" evidence="1">
    <location>
        <begin position="411"/>
        <end position="429"/>
    </location>
</feature>
<feature type="transmembrane region" description="Helical" evidence="1">
    <location>
        <begin position="483"/>
        <end position="505"/>
    </location>
</feature>
<feature type="domain" description="Acyltransferase 3" evidence="2">
    <location>
        <begin position="179"/>
        <end position="562"/>
    </location>
</feature>
<dbReference type="PANTHER" id="PTHR11161:SF0">
    <property type="entry name" value="O-ACYLTRANSFERASE LIKE PROTEIN"/>
    <property type="match status" value="1"/>
</dbReference>
<dbReference type="PANTHER" id="PTHR11161">
    <property type="entry name" value="O-ACYLTRANSFERASE"/>
    <property type="match status" value="1"/>
</dbReference>
<comment type="caution">
    <text evidence="3">The sequence shown here is derived from an EMBL/GenBank/DDBJ whole genome shotgun (WGS) entry which is preliminary data.</text>
</comment>
<keyword evidence="1" id="KW-1133">Transmembrane helix</keyword>
<evidence type="ECO:0000259" key="2">
    <source>
        <dbReference type="Pfam" id="PF01757"/>
    </source>
</evidence>
<accession>A0AAV2AJN1</accession>